<name>A0ABT5U9J1_9GAMM</name>
<keyword evidence="4" id="KW-1185">Reference proteome</keyword>
<evidence type="ECO:0000313" key="4">
    <source>
        <dbReference type="Proteomes" id="UP001528823"/>
    </source>
</evidence>
<feature type="chain" id="PRO_5046626432" description="Tetratricopeptide repeat protein" evidence="2">
    <location>
        <begin position="19"/>
        <end position="359"/>
    </location>
</feature>
<gene>
    <name evidence="3" type="ORF">ORQ98_13790</name>
</gene>
<proteinExistence type="predicted"/>
<reference evidence="3 4" key="1">
    <citation type="submission" date="2022-11" db="EMBL/GenBank/DDBJ databases">
        <title>Spartinivicinus poritis sp. nov., isolated from scleractinian coral Porites lutea.</title>
        <authorList>
            <person name="Zhang G."/>
            <person name="Cai L."/>
            <person name="Wei Q."/>
        </authorList>
    </citation>
    <scope>NUCLEOTIDE SEQUENCE [LARGE SCALE GENOMIC DNA]</scope>
    <source>
        <strain evidence="3 4">A2-2</strain>
    </source>
</reference>
<dbReference type="PROSITE" id="PS51257">
    <property type="entry name" value="PROKAR_LIPOPROTEIN"/>
    <property type="match status" value="1"/>
</dbReference>
<dbReference type="Gene3D" id="1.25.40.10">
    <property type="entry name" value="Tetratricopeptide repeat domain"/>
    <property type="match status" value="1"/>
</dbReference>
<comment type="caution">
    <text evidence="3">The sequence shown here is derived from an EMBL/GenBank/DDBJ whole genome shotgun (WGS) entry which is preliminary data.</text>
</comment>
<dbReference type="InterPro" id="IPR011990">
    <property type="entry name" value="TPR-like_helical_dom_sf"/>
</dbReference>
<sequence>MKKQIASCCILAVSLIMAGCQLNKGILLPSVSIPPAKLAQINDVEELKEKAEQAIQQQQWSDALAYYQRAKTLQPDDKTLQKAYQNTLNQRNIHITKLKNRLYLLQASVLSDEIKLLQGMAAADPNNPTVRAKLQQAMSKQGELHRFLVECAEAAIAVARPQRGKECLEMANKLPYKSADTEHLALINNTLDELAKTHKSTTVASNKKPSDDEENNLIPVTNNQTLNHSNDYKILALTKVKRIELFEKFNEAVQHQQFKEAQQLLKEIQESQPYYRTRKQHNQLKQAINVYVKKQTQKGIELYSTGNPEGALAIWQPLTELTPHNEELNNHISRAKRFISKLNQLQENENANSNPTKTQ</sequence>
<evidence type="ECO:0000256" key="2">
    <source>
        <dbReference type="SAM" id="SignalP"/>
    </source>
</evidence>
<evidence type="ECO:0008006" key="5">
    <source>
        <dbReference type="Google" id="ProtNLM"/>
    </source>
</evidence>
<organism evidence="3 4">
    <name type="scientific">Spartinivicinus poritis</name>
    <dbReference type="NCBI Taxonomy" id="2994640"/>
    <lineage>
        <taxon>Bacteria</taxon>
        <taxon>Pseudomonadati</taxon>
        <taxon>Pseudomonadota</taxon>
        <taxon>Gammaproteobacteria</taxon>
        <taxon>Oceanospirillales</taxon>
        <taxon>Zooshikellaceae</taxon>
        <taxon>Spartinivicinus</taxon>
    </lineage>
</organism>
<dbReference type="EMBL" id="JAPMOU010000016">
    <property type="protein sequence ID" value="MDE1463040.1"/>
    <property type="molecule type" value="Genomic_DNA"/>
</dbReference>
<evidence type="ECO:0000313" key="3">
    <source>
        <dbReference type="EMBL" id="MDE1463040.1"/>
    </source>
</evidence>
<dbReference type="SMART" id="SM00028">
    <property type="entry name" value="TPR"/>
    <property type="match status" value="2"/>
</dbReference>
<feature type="signal peptide" evidence="2">
    <location>
        <begin position="1"/>
        <end position="18"/>
    </location>
</feature>
<dbReference type="SUPFAM" id="SSF48452">
    <property type="entry name" value="TPR-like"/>
    <property type="match status" value="1"/>
</dbReference>
<dbReference type="Proteomes" id="UP001528823">
    <property type="component" value="Unassembled WGS sequence"/>
</dbReference>
<accession>A0ABT5U9J1</accession>
<evidence type="ECO:0000256" key="1">
    <source>
        <dbReference type="SAM" id="MobiDB-lite"/>
    </source>
</evidence>
<feature type="region of interest" description="Disordered" evidence="1">
    <location>
        <begin position="198"/>
        <end position="223"/>
    </location>
</feature>
<dbReference type="InterPro" id="IPR019734">
    <property type="entry name" value="TPR_rpt"/>
</dbReference>
<keyword evidence="2" id="KW-0732">Signal</keyword>
<protein>
    <recommendedName>
        <fullName evidence="5">Tetratricopeptide repeat protein</fullName>
    </recommendedName>
</protein>
<dbReference type="RefSeq" id="WP_274689388.1">
    <property type="nucleotide sequence ID" value="NZ_JAPMOU010000016.1"/>
</dbReference>